<keyword evidence="3" id="KW-0378">Hydrolase</keyword>
<evidence type="ECO:0000256" key="1">
    <source>
        <dbReference type="ARBA" id="ARBA00005234"/>
    </source>
</evidence>
<gene>
    <name evidence="7" type="primary">ULP1</name>
    <name evidence="7" type="ORF">AWJ20_1888</name>
</gene>
<feature type="compositionally biased region" description="Low complexity" evidence="5">
    <location>
        <begin position="104"/>
        <end position="117"/>
    </location>
</feature>
<evidence type="ECO:0000256" key="4">
    <source>
        <dbReference type="ARBA" id="ARBA00022807"/>
    </source>
</evidence>
<keyword evidence="4" id="KW-0788">Thiol protease</keyword>
<evidence type="ECO:0000259" key="6">
    <source>
        <dbReference type="PROSITE" id="PS50600"/>
    </source>
</evidence>
<dbReference type="GO" id="GO:0005634">
    <property type="term" value="C:nucleus"/>
    <property type="evidence" value="ECO:0007669"/>
    <property type="project" value="TreeGrafter"/>
</dbReference>
<dbReference type="GeneID" id="30033739"/>
<dbReference type="GO" id="GO:0016929">
    <property type="term" value="F:deSUMOylase activity"/>
    <property type="evidence" value="ECO:0007669"/>
    <property type="project" value="TreeGrafter"/>
</dbReference>
<proteinExistence type="inferred from homology"/>
<dbReference type="PANTHER" id="PTHR12606:SF141">
    <property type="entry name" value="GH15225P-RELATED"/>
    <property type="match status" value="1"/>
</dbReference>
<dbReference type="RefSeq" id="XP_018736068.1">
    <property type="nucleotide sequence ID" value="XM_018878801.1"/>
</dbReference>
<dbReference type="GO" id="GO:0016926">
    <property type="term" value="P:protein desumoylation"/>
    <property type="evidence" value="ECO:0007669"/>
    <property type="project" value="TreeGrafter"/>
</dbReference>
<reference evidence="7 8" key="1">
    <citation type="submission" date="2016-02" db="EMBL/GenBank/DDBJ databases">
        <title>Complete genome sequence and transcriptome regulation of the pentose utilising yeast Sugiyamaella lignohabitans.</title>
        <authorList>
            <person name="Bellasio M."/>
            <person name="Peymann A."/>
            <person name="Valli M."/>
            <person name="Sipitzky M."/>
            <person name="Graf A."/>
            <person name="Sauer M."/>
            <person name="Marx H."/>
            <person name="Mattanovich D."/>
        </authorList>
    </citation>
    <scope>NUCLEOTIDE SEQUENCE [LARGE SCALE GENOMIC DNA]</scope>
    <source>
        <strain evidence="7 8">CBS 10342</strain>
    </source>
</reference>
<feature type="domain" description="Ubiquitin-like protease family profile" evidence="6">
    <location>
        <begin position="712"/>
        <end position="883"/>
    </location>
</feature>
<keyword evidence="8" id="KW-1185">Reference proteome</keyword>
<evidence type="ECO:0000313" key="8">
    <source>
        <dbReference type="Proteomes" id="UP000189580"/>
    </source>
</evidence>
<protein>
    <submittedName>
        <fullName evidence="7">SUMO protease ULP1</fullName>
    </submittedName>
</protein>
<dbReference type="GO" id="GO:0006508">
    <property type="term" value="P:proteolysis"/>
    <property type="evidence" value="ECO:0007669"/>
    <property type="project" value="UniProtKB-KW"/>
</dbReference>
<feature type="region of interest" description="Disordered" evidence="5">
    <location>
        <begin position="1"/>
        <end position="28"/>
    </location>
</feature>
<keyword evidence="2 7" id="KW-0645">Protease</keyword>
<sequence length="916" mass="100266">MTDYASKLSKSSVLSSIGVDSPQPLPGANKRRYIEAFTGAYSGASGLVASRVQAPTNLSQQYRPQDQLIETGQRGQAHQNGVLTGLGKEPATTAAASGLTFSSITESSSGVSSKPGPVYKPSADLVSGGDSDKVPKQTSRGSSQVHRNRPQNRSLARSSGSRLTSSTSAEKESAPASLDWVRHLSISAATGASSGIQQVVVGLFSLARQLLNTEFTTQEDLIGPETESESESAKKRRKIEMSTADIVDLTLDDDDVDTTMDDYEDCTESINSPDVSFRQAVMPGALPFHEADFLDKPAYERSPRLNNKNRHRDGAIAQIMSTEIVSGIPRNKSPIPEPSRRDPLTSSSLLRSTLAKAASTVAASNAARSSDFGSLDLKTLPSNSMNFPITTKSSGGLFTPTAPREPPISQNTTNNFLTISSPSVAAAAAAAAAAAPLNKSIPSRAQAPSTSSLIASYTNSPVNSAKRLYQNIQQPLFQNTDQGQLVTASAPVFPPSPVIQNVTYGTKFFLRLHNSQQNSQEMKSLPTTKTDTANVPMIPRRLKNDEESYEQFAKRLRDAFKGMYYQGQGPTSSPKRSSPSKSPADQKAPMAAQSYTPLGKVSYKDPRYLVKLHRKRELLEKEKATSTSSSVPYSTTTTAPESPQLSKEKFKKYQEVHNATENIRKQIADLKVNEGDEFRKPLDPAQLSQVEDYWYNHVKYPAGNIIGTAFRVDLQVQDVRSLADASWLNDNVIDFYLAMATEKANKNSDLTSFAFSTHFFSKLEGPQGYKAVSRWAKRKNIDVTKLDFVFVPINLSNVHWCLAVINNREKKFEFYDSMGGDGSRSLSKLCDYMVNEADRITPGQHEAHVEKYSSYERVSRASCPQQTNGYDCGVFTCKNVELLSAGRKLTYRQADMKNIRRNMAHQVLHRALSSKL</sequence>
<evidence type="ECO:0000256" key="2">
    <source>
        <dbReference type="ARBA" id="ARBA00022670"/>
    </source>
</evidence>
<evidence type="ECO:0000256" key="5">
    <source>
        <dbReference type="SAM" id="MobiDB-lite"/>
    </source>
</evidence>
<dbReference type="InterPro" id="IPR003653">
    <property type="entry name" value="Peptidase_C48_C"/>
</dbReference>
<comment type="similarity">
    <text evidence="1">Belongs to the peptidase C48 family.</text>
</comment>
<dbReference type="PROSITE" id="PS50600">
    <property type="entry name" value="ULP_PROTEASE"/>
    <property type="match status" value="1"/>
</dbReference>
<evidence type="ECO:0000256" key="3">
    <source>
        <dbReference type="ARBA" id="ARBA00022801"/>
    </source>
</evidence>
<organism evidence="7 8">
    <name type="scientific">Sugiyamaella lignohabitans</name>
    <dbReference type="NCBI Taxonomy" id="796027"/>
    <lineage>
        <taxon>Eukaryota</taxon>
        <taxon>Fungi</taxon>
        <taxon>Dikarya</taxon>
        <taxon>Ascomycota</taxon>
        <taxon>Saccharomycotina</taxon>
        <taxon>Dipodascomycetes</taxon>
        <taxon>Dipodascales</taxon>
        <taxon>Trichomonascaceae</taxon>
        <taxon>Sugiyamaella</taxon>
    </lineage>
</organism>
<dbReference type="EMBL" id="CP014501">
    <property type="protein sequence ID" value="ANB13591.1"/>
    <property type="molecule type" value="Genomic_DNA"/>
</dbReference>
<feature type="compositionally biased region" description="Low complexity" evidence="5">
    <location>
        <begin position="1"/>
        <end position="16"/>
    </location>
</feature>
<feature type="region of interest" description="Disordered" evidence="5">
    <location>
        <begin position="104"/>
        <end position="177"/>
    </location>
</feature>
<evidence type="ECO:0000313" key="7">
    <source>
        <dbReference type="EMBL" id="ANB13591.1"/>
    </source>
</evidence>
<dbReference type="Proteomes" id="UP000189580">
    <property type="component" value="Chromosome a"/>
</dbReference>
<feature type="compositionally biased region" description="Low complexity" evidence="5">
    <location>
        <begin position="570"/>
        <end position="583"/>
    </location>
</feature>
<accession>A0A167E3G0</accession>
<dbReference type="PANTHER" id="PTHR12606">
    <property type="entry name" value="SENTRIN/SUMO-SPECIFIC PROTEASE"/>
    <property type="match status" value="1"/>
</dbReference>
<dbReference type="KEGG" id="slb:AWJ20_1888"/>
<dbReference type="SUPFAM" id="SSF54001">
    <property type="entry name" value="Cysteine proteinases"/>
    <property type="match status" value="1"/>
</dbReference>
<dbReference type="AlphaFoldDB" id="A0A167E3G0"/>
<dbReference type="Gene3D" id="3.40.395.10">
    <property type="entry name" value="Adenoviral Proteinase, Chain A"/>
    <property type="match status" value="1"/>
</dbReference>
<dbReference type="Pfam" id="PF02902">
    <property type="entry name" value="Peptidase_C48"/>
    <property type="match status" value="1"/>
</dbReference>
<name>A0A167E3G0_9ASCO</name>
<dbReference type="InterPro" id="IPR038765">
    <property type="entry name" value="Papain-like_cys_pep_sf"/>
</dbReference>
<feature type="compositionally biased region" description="Low complexity" evidence="5">
    <location>
        <begin position="154"/>
        <end position="168"/>
    </location>
</feature>
<feature type="region of interest" description="Disordered" evidence="5">
    <location>
        <begin position="620"/>
        <end position="645"/>
    </location>
</feature>
<feature type="region of interest" description="Disordered" evidence="5">
    <location>
        <begin position="325"/>
        <end position="345"/>
    </location>
</feature>
<feature type="compositionally biased region" description="Polar residues" evidence="5">
    <location>
        <begin position="136"/>
        <end position="145"/>
    </location>
</feature>
<feature type="region of interest" description="Disordered" evidence="5">
    <location>
        <begin position="564"/>
        <end position="597"/>
    </location>
</feature>
<dbReference type="OrthoDB" id="1939479at2759"/>
<feature type="compositionally biased region" description="Low complexity" evidence="5">
    <location>
        <begin position="625"/>
        <end position="638"/>
    </location>
</feature>